<reference evidence="7 8" key="1">
    <citation type="submission" date="2013-08" db="EMBL/GenBank/DDBJ databases">
        <title>draft genome of Halomonas huanghegensis, strain BJGMM-B45T.</title>
        <authorList>
            <person name="Miao C."/>
            <person name="Wan Y."/>
            <person name="Jin W."/>
        </authorList>
    </citation>
    <scope>NUCLEOTIDE SEQUENCE [LARGE SCALE GENOMIC DNA]</scope>
    <source>
        <strain evidence="7 8">BJGMM-B45</strain>
    </source>
</reference>
<dbReference type="CDD" id="cd01100">
    <property type="entry name" value="APPLE_Factor_XI_like"/>
    <property type="match status" value="1"/>
</dbReference>
<evidence type="ECO:0000256" key="4">
    <source>
        <dbReference type="ARBA" id="ARBA00023157"/>
    </source>
</evidence>
<dbReference type="InterPro" id="IPR003609">
    <property type="entry name" value="Pan_app"/>
</dbReference>
<protein>
    <recommendedName>
        <fullName evidence="6">Apple domain-containing protein</fullName>
    </recommendedName>
</protein>
<dbReference type="InterPro" id="IPR021868">
    <property type="entry name" value="Alpha_2_Macroglob_MG3"/>
</dbReference>
<dbReference type="KEGG" id="hhu:AR456_12335"/>
<dbReference type="InterPro" id="IPR041203">
    <property type="entry name" value="Bact_A2M_MG5"/>
</dbReference>
<dbReference type="Pfam" id="PF17972">
    <property type="entry name" value="bMG5"/>
    <property type="match status" value="1"/>
</dbReference>
<organism evidence="7 8">
    <name type="scientific">Halomonas huangheensis</name>
    <dbReference type="NCBI Taxonomy" id="1178482"/>
    <lineage>
        <taxon>Bacteria</taxon>
        <taxon>Pseudomonadati</taxon>
        <taxon>Pseudomonadota</taxon>
        <taxon>Gammaproteobacteria</taxon>
        <taxon>Oceanospirillales</taxon>
        <taxon>Halomonadaceae</taxon>
        <taxon>Halomonas</taxon>
    </lineage>
</organism>
<dbReference type="Pfam" id="PF11974">
    <property type="entry name" value="bMG3"/>
    <property type="match status" value="1"/>
</dbReference>
<evidence type="ECO:0000259" key="6">
    <source>
        <dbReference type="PROSITE" id="PS50948"/>
    </source>
</evidence>
<keyword evidence="8" id="KW-1185">Reference proteome</keyword>
<dbReference type="Pfam" id="PF17962">
    <property type="entry name" value="bMG6"/>
    <property type="match status" value="1"/>
</dbReference>
<dbReference type="SMART" id="SM01359">
    <property type="entry name" value="A2M_N_2"/>
    <property type="match status" value="1"/>
</dbReference>
<evidence type="ECO:0000313" key="8">
    <source>
        <dbReference type="Proteomes" id="UP000019113"/>
    </source>
</evidence>
<sequence length="1792" mass="194402">MRRILLCLSLLSLPWTAQAIDSAAIMPTERIEYQAGVDMPGNDLRAIFQTDLKYCASACRNESSCRGFTFNGRANACFLKTETVSPPTNFVGALSGTMVATNPALLNHAAGQPLGFFRDQELNRARALYEFLEPVQGNWDYLNEAIRGNQPSGWLALMRRATNREGRPNYLNRWSSAEMAFLVNAWLRAEQSDEQRLVLRAIIDQLEEEPERGPDILAAYRLLTELTGDHSQLERALLTYGPRVMDSRAEAESSAPRFCAEFSEPLREDGFLYGDYLRVSKGTQTNGVDVDVSAEGKRLCIAGLEHGGEYHIVLRQGLPAASGEVMARERAFDLVMPDRSPSVRFSGRGYVLPQGKTHQIPITAVNTDSVDVSIYHVADRNLTNLLRGDEWLDPLYRYQASELAEEEGSLVWKGKASVASERNQDTVSLLDVGSALEVLEPGIYAITALPDDEDSYQLATQWFLVSDTSLTTFSGPDGLHVFVSRFSDGSLISDGEVQLVARNNSVLHRAEINDQGYVRIAPQWLSGRGGDSPALLSVVNAGGTDFNFINLREAGFDLSDRGVSGHSAPQSVNIFATTERGIYRPGASVFATVLARDLESRAIADMPLTMIAVRPDGKEHSRQTLNDQAAGGRVGQLDLDTSAMHGLWKLRFHADPEAEALAEVSFLVEDFVPERIDFDLDSRQPQVSRAEPAEVAVNARYLYGAPGAGLSISGKVTRRPVGQMQSYPGYHFGIPASEDQSTSALLPAGQTTDAEGKALVTLPVPPAASAGQVEELSLNMQIREGSGRPVERKLSLPMALDGVVIGLKPLFDQVAAEGSDATFELVALGEGRSAQALEGVEWTLSRISRDYQWYKVNGEWGYSAVERRSRDGHGSVDIAEADGGQLSVPVGWGQYELELRAEVDGQPVVTRHTFWAGYYGGGGGSADTPDRLSTGLDRSSYQVGDKLKLLLDARRSGIAEVRVLNGRLVETQRFDVEQGANELSLTVDERWGSGAYLVTSLITPRDQASDLNPRRAIGVNWVAVDASLRTIELAMAPVEPLKSRQGNQLTLSVENIPEGEPVYATVAVVDLGILNLTGFKAPQPEEEFFGQRRLAFEMRDLNGRLIENVPGAAAALREGGDSNSPGQQAPGPRREEYVTVFSGLVDVDANGEAIIDLPLPAFNGTVRAMATAWSETGLGSLAEDFIVRDPIVLTAHAPSFLSPGDRAQVRLELAHAEGPTGEVRVQLQGKGPVSVAGNGTQTLSLDEGEHRVLTFELTALDPGAADLSLELETPGGEILTQTLPLDVRYNDLPIQRRQQFPVQAGAALQLPETFTGGMAADSNLSVSFGGLADFHVPAVAQSLYTLAWGCTEQLISGVEPLLSARDVLPEEARDKAAEHFDDVVAGVLSRQSPTGAFGDWAPESNNFWLDAYASEFLWRASQSGLEVPSSALSLALRNLQNKVNGASYSAESRSSAAYALYVLALTGEARASDLRYFADSWLGAEDPDKRNGLEGAWLGAALNEMGDPERATRLFQTAFEVLGSNDIDPYSRSWDPYASNVRDRLIAYRLALAADYPVDREQLVNAIQLAADHGNSVEQANLLRVAARQLEEQGETAASLSLSLDEYRHSAPLNPLDEDTSAAVTLSGAPTGEVAPRSSGVEISRRYYSLEGERIDVAQLELNQRMLVVLTITPLATQRGQLAIEDPLPAGFHIDNPNVLASADADGLEWFSGGIKPTHAEFADDHFFAAVDLRNGDAFELAYMVRAIRPGDFRHPAARVQDMYLPHLQANTASGRVVIGGIDEAGVDRDNQ</sequence>
<dbReference type="Gene3D" id="3.50.4.10">
    <property type="entry name" value="Hepatocyte Growth Factor"/>
    <property type="match status" value="1"/>
</dbReference>
<dbReference type="Proteomes" id="UP000019113">
    <property type="component" value="Unassembled WGS sequence"/>
</dbReference>
<feature type="chain" id="PRO_5009977533" description="Apple domain-containing protein" evidence="5">
    <location>
        <begin position="20"/>
        <end position="1792"/>
    </location>
</feature>
<dbReference type="InterPro" id="IPR000177">
    <property type="entry name" value="Apple"/>
</dbReference>
<dbReference type="GO" id="GO:0004866">
    <property type="term" value="F:endopeptidase inhibitor activity"/>
    <property type="evidence" value="ECO:0007669"/>
    <property type="project" value="InterPro"/>
</dbReference>
<dbReference type="GO" id="GO:0005576">
    <property type="term" value="C:extracellular region"/>
    <property type="evidence" value="ECO:0007669"/>
    <property type="project" value="InterPro"/>
</dbReference>
<dbReference type="Pfam" id="PF00207">
    <property type="entry name" value="A2M"/>
    <property type="match status" value="1"/>
</dbReference>
<dbReference type="SMART" id="SM00223">
    <property type="entry name" value="APPLE"/>
    <property type="match status" value="1"/>
</dbReference>
<feature type="domain" description="Apple" evidence="6">
    <location>
        <begin position="26"/>
        <end position="104"/>
    </location>
</feature>
<evidence type="ECO:0000256" key="3">
    <source>
        <dbReference type="ARBA" id="ARBA00022737"/>
    </source>
</evidence>
<dbReference type="InterPro" id="IPR008930">
    <property type="entry name" value="Terpenoid_cyclase/PrenylTrfase"/>
</dbReference>
<dbReference type="SUPFAM" id="SSF48239">
    <property type="entry name" value="Terpenoid cyclases/Protein prenyltransferases"/>
    <property type="match status" value="1"/>
</dbReference>
<dbReference type="PANTHER" id="PTHR40094:SF1">
    <property type="entry name" value="UBIQUITIN DOMAIN-CONTAINING PROTEIN"/>
    <property type="match status" value="1"/>
</dbReference>
<dbReference type="Gene3D" id="1.50.10.20">
    <property type="match status" value="1"/>
</dbReference>
<dbReference type="eggNOG" id="COG2373">
    <property type="taxonomic scope" value="Bacteria"/>
</dbReference>
<comment type="similarity">
    <text evidence="1">Belongs to the protease inhibitor I39 (alpha-2-macroglobulin) family. Bacterial alpha-2-macroglobulin subfamily.</text>
</comment>
<dbReference type="InterPro" id="IPR011625">
    <property type="entry name" value="A2M_N_BRD"/>
</dbReference>
<keyword evidence="3" id="KW-0677">Repeat</keyword>
<gene>
    <name evidence="7" type="ORF">BJB45_17575</name>
</gene>
<dbReference type="Gene3D" id="2.60.40.1930">
    <property type="match status" value="1"/>
</dbReference>
<dbReference type="Pfam" id="PF01835">
    <property type="entry name" value="MG2"/>
    <property type="match status" value="1"/>
</dbReference>
<evidence type="ECO:0000313" key="7">
    <source>
        <dbReference type="EMBL" id="ERL53086.1"/>
    </source>
</evidence>
<dbReference type="Pfam" id="PF00024">
    <property type="entry name" value="PAN_1"/>
    <property type="match status" value="1"/>
</dbReference>
<dbReference type="InterPro" id="IPR041462">
    <property type="entry name" value="Bact_A2M_MG6"/>
</dbReference>
<dbReference type="PROSITE" id="PS50948">
    <property type="entry name" value="PAN"/>
    <property type="match status" value="1"/>
</dbReference>
<proteinExistence type="inferred from homology"/>
<dbReference type="InterPro" id="IPR001599">
    <property type="entry name" value="Macroglobln_a2"/>
</dbReference>
<evidence type="ECO:0000256" key="1">
    <source>
        <dbReference type="ARBA" id="ARBA00010556"/>
    </source>
</evidence>
<evidence type="ECO:0000256" key="2">
    <source>
        <dbReference type="ARBA" id="ARBA00022729"/>
    </source>
</evidence>
<feature type="signal peptide" evidence="5">
    <location>
        <begin position="1"/>
        <end position="19"/>
    </location>
</feature>
<dbReference type="PATRIC" id="fig|1178482.3.peg.125"/>
<dbReference type="InterPro" id="IPR026284">
    <property type="entry name" value="A2MG_proteobact"/>
</dbReference>
<dbReference type="RefSeq" id="WP_021817068.1">
    <property type="nucleotide sequence ID" value="NZ_AVBC01000011.1"/>
</dbReference>
<dbReference type="PIRSF" id="PIRSF038980">
    <property type="entry name" value="A2M_bac"/>
    <property type="match status" value="1"/>
</dbReference>
<keyword evidence="2 5" id="KW-0732">Signal</keyword>
<dbReference type="OrthoDB" id="9767116at2"/>
<dbReference type="SMART" id="SM01360">
    <property type="entry name" value="A2M"/>
    <property type="match status" value="1"/>
</dbReference>
<dbReference type="Pfam" id="PF21142">
    <property type="entry name" value="A2M_bMG2"/>
    <property type="match status" value="1"/>
</dbReference>
<comment type="caution">
    <text evidence="7">The sequence shown here is derived from an EMBL/GenBank/DDBJ whole genome shotgun (WGS) entry which is preliminary data.</text>
</comment>
<evidence type="ECO:0000256" key="5">
    <source>
        <dbReference type="SAM" id="SignalP"/>
    </source>
</evidence>
<dbReference type="EMBL" id="AVBC01000011">
    <property type="protein sequence ID" value="ERL53086.1"/>
    <property type="molecule type" value="Genomic_DNA"/>
</dbReference>
<keyword evidence="4" id="KW-1015">Disulfide bond</keyword>
<dbReference type="InterPro" id="IPR002890">
    <property type="entry name" value="MG2"/>
</dbReference>
<dbReference type="GO" id="GO:0006508">
    <property type="term" value="P:proteolysis"/>
    <property type="evidence" value="ECO:0007669"/>
    <property type="project" value="InterPro"/>
</dbReference>
<dbReference type="Pfam" id="PF17973">
    <property type="entry name" value="bMG10"/>
    <property type="match status" value="1"/>
</dbReference>
<dbReference type="STRING" id="1178482.AR456_12335"/>
<dbReference type="PANTHER" id="PTHR40094">
    <property type="entry name" value="ALPHA-2-MACROGLOBULIN HOMOLOG"/>
    <property type="match status" value="1"/>
</dbReference>
<name>W1NCY1_9GAMM</name>
<dbReference type="Pfam" id="PF07703">
    <property type="entry name" value="A2M_BRD"/>
    <property type="match status" value="1"/>
</dbReference>
<dbReference type="InterPro" id="IPR049120">
    <property type="entry name" value="A2M_bMG2"/>
</dbReference>
<dbReference type="InterPro" id="IPR051802">
    <property type="entry name" value="YfhM-like"/>
</dbReference>
<accession>W1NCY1</accession>
<dbReference type="InterPro" id="IPR041246">
    <property type="entry name" value="Bact_MG10"/>
</dbReference>